<feature type="transmembrane region" description="Helical" evidence="2">
    <location>
        <begin position="257"/>
        <end position="278"/>
    </location>
</feature>
<keyword evidence="1" id="KW-0325">Glycoprotein</keyword>
<feature type="transmembrane region" description="Helical" evidence="2">
    <location>
        <begin position="83"/>
        <end position="106"/>
    </location>
</feature>
<dbReference type="GO" id="GO:0015501">
    <property type="term" value="F:glutamate:sodium symporter activity"/>
    <property type="evidence" value="ECO:0007669"/>
    <property type="project" value="TreeGrafter"/>
</dbReference>
<evidence type="ECO:0000313" key="4">
    <source>
        <dbReference type="Proteomes" id="UP000693946"/>
    </source>
</evidence>
<feature type="transmembrane region" description="Helical" evidence="2">
    <location>
        <begin position="397"/>
        <end position="419"/>
    </location>
</feature>
<dbReference type="InterPro" id="IPR050746">
    <property type="entry name" value="DAACS"/>
</dbReference>
<dbReference type="PROSITE" id="PS00713">
    <property type="entry name" value="NA_DICARBOXYL_SYMP_1"/>
    <property type="match status" value="1"/>
</dbReference>
<accession>A0AAV6TCH4</accession>
<dbReference type="GO" id="GO:0015175">
    <property type="term" value="F:neutral L-amino acid transmembrane transporter activity"/>
    <property type="evidence" value="ECO:0007669"/>
    <property type="project" value="TreeGrafter"/>
</dbReference>
<evidence type="ECO:0000256" key="2">
    <source>
        <dbReference type="SAM" id="Phobius"/>
    </source>
</evidence>
<dbReference type="Proteomes" id="UP000693946">
    <property type="component" value="Linkage Group LG1"/>
</dbReference>
<protein>
    <submittedName>
        <fullName evidence="3">Excitatory amino acid transporter 1-like</fullName>
    </submittedName>
</protein>
<dbReference type="PANTHER" id="PTHR11958:SF67">
    <property type="entry name" value="EXCITATORY AMINO ACID TRANSPORTER 4"/>
    <property type="match status" value="1"/>
</dbReference>
<dbReference type="PANTHER" id="PTHR11958">
    <property type="entry name" value="SODIUM/DICARBOXYLATE SYMPORTER-RELATED"/>
    <property type="match status" value="1"/>
</dbReference>
<feature type="transmembrane region" description="Helical" evidence="2">
    <location>
        <begin position="290"/>
        <end position="316"/>
    </location>
</feature>
<keyword evidence="2" id="KW-0472">Membrane</keyword>
<gene>
    <name evidence="3" type="ORF">JOB18_044263</name>
</gene>
<reference evidence="3 4" key="1">
    <citation type="journal article" date="2021" name="Sci. Rep.">
        <title>Chromosome anchoring in Senegalese sole (Solea senegalensis) reveals sex-associated markers and genome rearrangements in flatfish.</title>
        <authorList>
            <person name="Guerrero-Cozar I."/>
            <person name="Gomez-Garrido J."/>
            <person name="Berbel C."/>
            <person name="Martinez-Blanch J.F."/>
            <person name="Alioto T."/>
            <person name="Claros M.G."/>
            <person name="Gagnaire P.A."/>
            <person name="Manchado M."/>
        </authorList>
    </citation>
    <scope>NUCLEOTIDE SEQUENCE [LARGE SCALE GENOMIC DNA]</scope>
    <source>
        <strain evidence="3">Sse05_10M</strain>
    </source>
</reference>
<name>A0AAV6TCH4_SOLSE</name>
<organism evidence="3 4">
    <name type="scientific">Solea senegalensis</name>
    <name type="common">Senegalese sole</name>
    <dbReference type="NCBI Taxonomy" id="28829"/>
    <lineage>
        <taxon>Eukaryota</taxon>
        <taxon>Metazoa</taxon>
        <taxon>Chordata</taxon>
        <taxon>Craniata</taxon>
        <taxon>Vertebrata</taxon>
        <taxon>Euteleostomi</taxon>
        <taxon>Actinopterygii</taxon>
        <taxon>Neopterygii</taxon>
        <taxon>Teleostei</taxon>
        <taxon>Neoteleostei</taxon>
        <taxon>Acanthomorphata</taxon>
        <taxon>Carangaria</taxon>
        <taxon>Pleuronectiformes</taxon>
        <taxon>Pleuronectoidei</taxon>
        <taxon>Soleidae</taxon>
        <taxon>Solea</taxon>
    </lineage>
</organism>
<comment type="caution">
    <text evidence="3">The sequence shown here is derived from an EMBL/GenBank/DDBJ whole genome shotgun (WGS) entry which is preliminary data.</text>
</comment>
<keyword evidence="2" id="KW-0812">Transmembrane</keyword>
<sequence>MQPSSHRKSELDSATVPALEETRCEKPFSHQTGSNIMSFLKRNAFVLLTVAAVALGIVLGFFLRRNKMSPREIKYLSFPGELLMRVLQMVVLPLIISSLISGMSSVNRKSYGRIGLRAFGYYLLTTLLAAFTGIVLAVTIQPGHSSRSIPVTAAVKVEVVEGPDAFLDLVRNMFPSNLVEACFKKFKTVYSRGAPAGINEASATNDTVAMPGSSDGVNTLGLLVFSVAFGYILGSMEAEGKPVRDFFDCLNKAVMNLVNIVIWYTPVGMFFLVVGQVVEMTDVGEMGREVAIYSLTVIAGLLIHCFFTLPLIYFAVTRRNPFRFMGGVLQALATAFGTSSSSATLPVTLKCMEVNHNMDKQVTRFMLPTGATMNMDGGALYEAVAALFVAQTHDMDFSLGQIIVLSLIVTVVSTGGAGIPQAGIVSLLIVLSSVGLPTEDISILLIVDWMLDRLRTATNVLGDCIGVGVVQHLSRHDLQSSRPAEEDLHLQVS</sequence>
<feature type="transmembrane region" description="Helical" evidence="2">
    <location>
        <begin position="118"/>
        <end position="140"/>
    </location>
</feature>
<feature type="transmembrane region" description="Helical" evidence="2">
    <location>
        <begin position="425"/>
        <end position="447"/>
    </location>
</feature>
<keyword evidence="4" id="KW-1185">Reference proteome</keyword>
<dbReference type="Pfam" id="PF00375">
    <property type="entry name" value="SDF"/>
    <property type="match status" value="1"/>
</dbReference>
<dbReference type="EMBL" id="JAGKHQ010000001">
    <property type="protein sequence ID" value="KAG7526711.1"/>
    <property type="molecule type" value="Genomic_DNA"/>
</dbReference>
<dbReference type="AlphaFoldDB" id="A0AAV6TCH4"/>
<feature type="transmembrane region" description="Helical" evidence="2">
    <location>
        <begin position="217"/>
        <end position="236"/>
    </location>
</feature>
<dbReference type="GO" id="GO:0005886">
    <property type="term" value="C:plasma membrane"/>
    <property type="evidence" value="ECO:0007669"/>
    <property type="project" value="TreeGrafter"/>
</dbReference>
<dbReference type="InterPro" id="IPR018107">
    <property type="entry name" value="Na-dicarboxylate_symporter_CS"/>
</dbReference>
<evidence type="ECO:0000256" key="1">
    <source>
        <dbReference type="ARBA" id="ARBA00023180"/>
    </source>
</evidence>
<dbReference type="GO" id="GO:0005313">
    <property type="term" value="F:L-glutamate transmembrane transporter activity"/>
    <property type="evidence" value="ECO:0007669"/>
    <property type="project" value="TreeGrafter"/>
</dbReference>
<proteinExistence type="predicted"/>
<keyword evidence="2" id="KW-1133">Transmembrane helix</keyword>
<feature type="transmembrane region" description="Helical" evidence="2">
    <location>
        <begin position="44"/>
        <end position="63"/>
    </location>
</feature>
<dbReference type="InterPro" id="IPR001991">
    <property type="entry name" value="Na-dicarboxylate_symporter"/>
</dbReference>
<evidence type="ECO:0000313" key="3">
    <source>
        <dbReference type="EMBL" id="KAG7526711.1"/>
    </source>
</evidence>